<dbReference type="OrthoDB" id="7364633at2"/>
<protein>
    <submittedName>
        <fullName evidence="3">PH domain-containing protein</fullName>
    </submittedName>
</protein>
<evidence type="ECO:0000256" key="1">
    <source>
        <dbReference type="SAM" id="Phobius"/>
    </source>
</evidence>
<reference evidence="3 4" key="1">
    <citation type="submission" date="2019-07" db="EMBL/GenBank/DDBJ databases">
        <authorList>
            <person name="Zhou L.-Y."/>
        </authorList>
    </citation>
    <scope>NUCLEOTIDE SEQUENCE [LARGE SCALE GENOMIC DNA]</scope>
    <source>
        <strain evidence="3 4">YIM 101269</strain>
    </source>
</reference>
<dbReference type="EMBL" id="VKKG01000003">
    <property type="protein sequence ID" value="TRY18314.1"/>
    <property type="molecule type" value="Genomic_DNA"/>
</dbReference>
<dbReference type="AlphaFoldDB" id="A0A553K0T2"/>
<sequence>MPDSDPLFRPPGVEWRALSPNYLKLKMLMIFITWPILIAVVVIPLALWAPGPTWWIVLAVLLVIWLWRILRQPRAARRWGYAETDVDIYITHGLAWRQLTGVPYGRMQLVNVQSGPIERSFDLASVELVTSSTSGTITIPGLSREDAAALRDRLMERGELLQAGI</sequence>
<dbReference type="InterPro" id="IPR005182">
    <property type="entry name" value="YdbS-like_PH"/>
</dbReference>
<organism evidence="3 4">
    <name type="scientific">Tessaracoccus rhinocerotis</name>
    <dbReference type="NCBI Taxonomy" id="1689449"/>
    <lineage>
        <taxon>Bacteria</taxon>
        <taxon>Bacillati</taxon>
        <taxon>Actinomycetota</taxon>
        <taxon>Actinomycetes</taxon>
        <taxon>Propionibacteriales</taxon>
        <taxon>Propionibacteriaceae</taxon>
        <taxon>Tessaracoccus</taxon>
    </lineage>
</organism>
<evidence type="ECO:0000313" key="4">
    <source>
        <dbReference type="Proteomes" id="UP000317638"/>
    </source>
</evidence>
<dbReference type="Pfam" id="PF03703">
    <property type="entry name" value="bPH_2"/>
    <property type="match status" value="1"/>
</dbReference>
<dbReference type="RefSeq" id="WP_143938290.1">
    <property type="nucleotide sequence ID" value="NZ_VKKG01000003.1"/>
</dbReference>
<evidence type="ECO:0000259" key="2">
    <source>
        <dbReference type="Pfam" id="PF03703"/>
    </source>
</evidence>
<evidence type="ECO:0000313" key="3">
    <source>
        <dbReference type="EMBL" id="TRY18314.1"/>
    </source>
</evidence>
<comment type="caution">
    <text evidence="3">The sequence shown here is derived from an EMBL/GenBank/DDBJ whole genome shotgun (WGS) entry which is preliminary data.</text>
</comment>
<keyword evidence="1" id="KW-0812">Transmembrane</keyword>
<feature type="transmembrane region" description="Helical" evidence="1">
    <location>
        <begin position="53"/>
        <end position="70"/>
    </location>
</feature>
<gene>
    <name evidence="3" type="ORF">FOJ82_09800</name>
</gene>
<feature type="transmembrane region" description="Helical" evidence="1">
    <location>
        <begin position="28"/>
        <end position="47"/>
    </location>
</feature>
<keyword evidence="4" id="KW-1185">Reference proteome</keyword>
<feature type="domain" description="YdbS-like PH" evidence="2">
    <location>
        <begin position="77"/>
        <end position="154"/>
    </location>
</feature>
<name>A0A553K0T2_9ACTN</name>
<dbReference type="Proteomes" id="UP000317638">
    <property type="component" value="Unassembled WGS sequence"/>
</dbReference>
<dbReference type="PANTHER" id="PTHR34473:SF3">
    <property type="entry name" value="TRANSMEMBRANE PROTEIN-RELATED"/>
    <property type="match status" value="1"/>
</dbReference>
<keyword evidence="1" id="KW-0472">Membrane</keyword>
<keyword evidence="1" id="KW-1133">Transmembrane helix</keyword>
<accession>A0A553K0T2</accession>
<proteinExistence type="predicted"/>
<dbReference type="PANTHER" id="PTHR34473">
    <property type="entry name" value="UPF0699 TRANSMEMBRANE PROTEIN YDBS"/>
    <property type="match status" value="1"/>
</dbReference>